<keyword evidence="2" id="KW-1185">Reference proteome</keyword>
<protein>
    <recommendedName>
        <fullName evidence="3">RecA-superfamily ATPase, KaiC/GvpD/RAD55 family</fullName>
    </recommendedName>
</protein>
<dbReference type="RefSeq" id="WP_089669000.1">
    <property type="nucleotide sequence ID" value="NZ_FOJA01000001.1"/>
</dbReference>
<dbReference type="InterPro" id="IPR055516">
    <property type="entry name" value="DUF7090"/>
</dbReference>
<gene>
    <name evidence="1" type="ORF">SAMN04487945_1835</name>
</gene>
<proteinExistence type="predicted"/>
<sequence length="193" mass="21372">MDYDLAIESAPDSVPGGTVVLLVHPSTGETDRMDTDFLKTDTDHFLVVSTRTTAREVTQKLEYYDVDEERAEILDTLSVERGYSRRGASHIHYVSRPEDVDGILSAVDQFLTDNPGKRRVSFDSLTELAYYADEDQALDALQRLKGLLDRHDAVALVHVSEEVHDEDALAGYRDASDIVIELGEDGGVAVTDD</sequence>
<dbReference type="Gene3D" id="3.40.50.300">
    <property type="entry name" value="P-loop containing nucleotide triphosphate hydrolases"/>
    <property type="match status" value="1"/>
</dbReference>
<organism evidence="1 2">
    <name type="scientific">Halobacterium jilantaiense</name>
    <dbReference type="NCBI Taxonomy" id="355548"/>
    <lineage>
        <taxon>Archaea</taxon>
        <taxon>Methanobacteriati</taxon>
        <taxon>Methanobacteriota</taxon>
        <taxon>Stenosarchaea group</taxon>
        <taxon>Halobacteria</taxon>
        <taxon>Halobacteriales</taxon>
        <taxon>Halobacteriaceae</taxon>
        <taxon>Halobacterium</taxon>
    </lineage>
</organism>
<dbReference type="Proteomes" id="UP000198518">
    <property type="component" value="Unassembled WGS sequence"/>
</dbReference>
<reference evidence="1 2" key="1">
    <citation type="submission" date="2016-10" db="EMBL/GenBank/DDBJ databases">
        <authorList>
            <person name="de Groot N.N."/>
        </authorList>
    </citation>
    <scope>NUCLEOTIDE SEQUENCE [LARGE SCALE GENOMIC DNA]</scope>
    <source>
        <strain evidence="1 2">CGMCC 1.5337</strain>
    </source>
</reference>
<dbReference type="Pfam" id="PF23365">
    <property type="entry name" value="DUF7090"/>
    <property type="match status" value="1"/>
</dbReference>
<evidence type="ECO:0000313" key="1">
    <source>
        <dbReference type="EMBL" id="SEW16095.1"/>
    </source>
</evidence>
<evidence type="ECO:0008006" key="3">
    <source>
        <dbReference type="Google" id="ProtNLM"/>
    </source>
</evidence>
<dbReference type="AlphaFoldDB" id="A0A1I0PPA7"/>
<dbReference type="OrthoDB" id="191154at2157"/>
<name>A0A1I0PPA7_9EURY</name>
<dbReference type="InterPro" id="IPR027417">
    <property type="entry name" value="P-loop_NTPase"/>
</dbReference>
<accession>A0A1I0PPA7</accession>
<evidence type="ECO:0000313" key="2">
    <source>
        <dbReference type="Proteomes" id="UP000198518"/>
    </source>
</evidence>
<dbReference type="STRING" id="355548.SAMN04487945_1835"/>
<dbReference type="EMBL" id="FOJA01000001">
    <property type="protein sequence ID" value="SEW16095.1"/>
    <property type="molecule type" value="Genomic_DNA"/>
</dbReference>